<accession>A0A8J3FWL1</accession>
<protein>
    <submittedName>
        <fullName evidence="1">Uncharacterized protein</fullName>
    </submittedName>
</protein>
<evidence type="ECO:0000313" key="1">
    <source>
        <dbReference type="EMBL" id="GGM67309.1"/>
    </source>
</evidence>
<dbReference type="EMBL" id="BMMK01000021">
    <property type="protein sequence ID" value="GGM67309.1"/>
    <property type="molecule type" value="Genomic_DNA"/>
</dbReference>
<organism evidence="1 2">
    <name type="scientific">Longimycelium tulufanense</name>
    <dbReference type="NCBI Taxonomy" id="907463"/>
    <lineage>
        <taxon>Bacteria</taxon>
        <taxon>Bacillati</taxon>
        <taxon>Actinomycetota</taxon>
        <taxon>Actinomycetes</taxon>
        <taxon>Pseudonocardiales</taxon>
        <taxon>Pseudonocardiaceae</taxon>
        <taxon>Longimycelium</taxon>
    </lineage>
</organism>
<dbReference type="Proteomes" id="UP000637578">
    <property type="component" value="Unassembled WGS sequence"/>
</dbReference>
<dbReference type="AlphaFoldDB" id="A0A8J3FWL1"/>
<comment type="caution">
    <text evidence="1">The sequence shown here is derived from an EMBL/GenBank/DDBJ whole genome shotgun (WGS) entry which is preliminary data.</text>
</comment>
<reference evidence="1" key="1">
    <citation type="journal article" date="2014" name="Int. J. Syst. Evol. Microbiol.">
        <title>Complete genome sequence of Corynebacterium casei LMG S-19264T (=DSM 44701T), isolated from a smear-ripened cheese.</title>
        <authorList>
            <consortium name="US DOE Joint Genome Institute (JGI-PGF)"/>
            <person name="Walter F."/>
            <person name="Albersmeier A."/>
            <person name="Kalinowski J."/>
            <person name="Ruckert C."/>
        </authorList>
    </citation>
    <scope>NUCLEOTIDE SEQUENCE</scope>
    <source>
        <strain evidence="1">CGMCC 4.5737</strain>
    </source>
</reference>
<name>A0A8J3FWL1_9PSEU</name>
<keyword evidence="2" id="KW-1185">Reference proteome</keyword>
<proteinExistence type="predicted"/>
<reference evidence="1" key="2">
    <citation type="submission" date="2020-09" db="EMBL/GenBank/DDBJ databases">
        <authorList>
            <person name="Sun Q."/>
            <person name="Zhou Y."/>
        </authorList>
    </citation>
    <scope>NUCLEOTIDE SEQUENCE</scope>
    <source>
        <strain evidence="1">CGMCC 4.5737</strain>
    </source>
</reference>
<sequence>MLPSTWEGPTPPPPAYGDRNAVWIWYVTEVLPRIRAIPEGPRRFNDPKWTEYLNRQLRTQTSPANTMGA</sequence>
<gene>
    <name evidence="1" type="ORF">GCM10012275_42380</name>
</gene>
<evidence type="ECO:0000313" key="2">
    <source>
        <dbReference type="Proteomes" id="UP000637578"/>
    </source>
</evidence>